<name>A0A9C6TGR3_ARADU</name>
<keyword evidence="1" id="KW-1185">Reference proteome</keyword>
<dbReference type="SUPFAM" id="SSF53178">
    <property type="entry name" value="Peptidyl-tRNA hydrolase-like"/>
    <property type="match status" value="1"/>
</dbReference>
<proteinExistence type="predicted"/>
<dbReference type="AlphaFoldDB" id="A0A9C6TGR3"/>
<dbReference type="GeneID" id="107486786"/>
<evidence type="ECO:0000313" key="1">
    <source>
        <dbReference type="Proteomes" id="UP000515211"/>
    </source>
</evidence>
<dbReference type="InterPro" id="IPR036416">
    <property type="entry name" value="Pept_tRNA_hydro_sf"/>
</dbReference>
<accession>A0A9C6TGR3</accession>
<dbReference type="Pfam" id="PF01195">
    <property type="entry name" value="Pept_tRNA_hydro"/>
    <property type="match status" value="1"/>
</dbReference>
<reference evidence="1" key="1">
    <citation type="journal article" date="2016" name="Nat. Genet.">
        <title>The genome sequences of Arachis duranensis and Arachis ipaensis, the diploid ancestors of cultivated peanut.</title>
        <authorList>
            <person name="Bertioli D.J."/>
            <person name="Cannon S.B."/>
            <person name="Froenicke L."/>
            <person name="Huang G."/>
            <person name="Farmer A.D."/>
            <person name="Cannon E.K."/>
            <person name="Liu X."/>
            <person name="Gao D."/>
            <person name="Clevenger J."/>
            <person name="Dash S."/>
            <person name="Ren L."/>
            <person name="Moretzsohn M.C."/>
            <person name="Shirasawa K."/>
            <person name="Huang W."/>
            <person name="Vidigal B."/>
            <person name="Abernathy B."/>
            <person name="Chu Y."/>
            <person name="Niederhuth C.E."/>
            <person name="Umale P."/>
            <person name="Araujo A.C."/>
            <person name="Kozik A."/>
            <person name="Kim K.D."/>
            <person name="Burow M.D."/>
            <person name="Varshney R.K."/>
            <person name="Wang X."/>
            <person name="Zhang X."/>
            <person name="Barkley N."/>
            <person name="Guimaraes P.M."/>
            <person name="Isobe S."/>
            <person name="Guo B."/>
            <person name="Liao B."/>
            <person name="Stalker H.T."/>
            <person name="Schmitz R.J."/>
            <person name="Scheffler B.E."/>
            <person name="Leal-Bertioli S.C."/>
            <person name="Xun X."/>
            <person name="Jackson S.A."/>
            <person name="Michelmore R."/>
            <person name="Ozias-Akins P."/>
        </authorList>
    </citation>
    <scope>NUCLEOTIDE SEQUENCE [LARGE SCALE GENOMIC DNA]</scope>
    <source>
        <strain evidence="1">cv. V14167</strain>
    </source>
</reference>
<protein>
    <submittedName>
        <fullName evidence="2">Uncharacterized protein LOC107486786</fullName>
    </submittedName>
</protein>
<dbReference type="PANTHER" id="PTHR17224:SF3">
    <property type="entry name" value="CHLOROPLASTIC GROUP IIB INTRON SPLICING FACILITATOR CRS2-B, CHLOROPLASTIC"/>
    <property type="match status" value="1"/>
</dbReference>
<dbReference type="GO" id="GO:0004045">
    <property type="term" value="F:peptidyl-tRNA hydrolase activity"/>
    <property type="evidence" value="ECO:0007669"/>
    <property type="project" value="InterPro"/>
</dbReference>
<dbReference type="InterPro" id="IPR001328">
    <property type="entry name" value="Pept_tRNA_hydro"/>
</dbReference>
<organism evidence="1 2">
    <name type="scientific">Arachis duranensis</name>
    <name type="common">Wild peanut</name>
    <dbReference type="NCBI Taxonomy" id="130453"/>
    <lineage>
        <taxon>Eukaryota</taxon>
        <taxon>Viridiplantae</taxon>
        <taxon>Streptophyta</taxon>
        <taxon>Embryophyta</taxon>
        <taxon>Tracheophyta</taxon>
        <taxon>Spermatophyta</taxon>
        <taxon>Magnoliopsida</taxon>
        <taxon>eudicotyledons</taxon>
        <taxon>Gunneridae</taxon>
        <taxon>Pentapetalae</taxon>
        <taxon>rosids</taxon>
        <taxon>fabids</taxon>
        <taxon>Fabales</taxon>
        <taxon>Fabaceae</taxon>
        <taxon>Papilionoideae</taxon>
        <taxon>50 kb inversion clade</taxon>
        <taxon>dalbergioids sensu lato</taxon>
        <taxon>Dalbergieae</taxon>
        <taxon>Pterocarpus clade</taxon>
        <taxon>Arachis</taxon>
    </lineage>
</organism>
<dbReference type="KEGG" id="adu:107486786"/>
<dbReference type="PANTHER" id="PTHR17224">
    <property type="entry name" value="PEPTIDYL-TRNA HYDROLASE"/>
    <property type="match status" value="1"/>
</dbReference>
<dbReference type="Proteomes" id="UP000515211">
    <property type="component" value="Chromosome 4"/>
</dbReference>
<dbReference type="Gene3D" id="3.40.50.1470">
    <property type="entry name" value="Peptidyl-tRNA hydrolase"/>
    <property type="match status" value="1"/>
</dbReference>
<gene>
    <name evidence="2" type="primary">LOC107486786</name>
</gene>
<sequence>MEKGIQKLNFKLGGVTVGICGENLPWGGLPFRSSANRVILSLLLSTVQEAQPRLAAVEGGSIGDVPILLAKPQTYMNFSGESEAQPLLAAVEGGENLGLSSIGDVPILLAKPQTYMNFSGESIGPLLAYYQVPLRHILVVYDEMSLPNGVLRLQPKGGHGYDNGNA</sequence>
<evidence type="ECO:0000313" key="2">
    <source>
        <dbReference type="RefSeq" id="XP_052116130.1"/>
    </source>
</evidence>
<dbReference type="RefSeq" id="XP_052116130.1">
    <property type="nucleotide sequence ID" value="XM_052260170.1"/>
</dbReference>
<reference evidence="2" key="2">
    <citation type="submission" date="2025-08" db="UniProtKB">
        <authorList>
            <consortium name="RefSeq"/>
        </authorList>
    </citation>
    <scope>IDENTIFICATION</scope>
    <source>
        <tissue evidence="2">Whole plant</tissue>
    </source>
</reference>